<name>A0ABP8FC04_9BACT</name>
<dbReference type="InterPro" id="IPR018228">
    <property type="entry name" value="DNase_TatD-rel_CS"/>
</dbReference>
<keyword evidence="5" id="KW-1185">Reference proteome</keyword>
<comment type="similarity">
    <text evidence="1">Belongs to the metallo-dependent hydrolases superfamily. TatD-type hydrolase family.</text>
</comment>
<dbReference type="PROSITE" id="PS01091">
    <property type="entry name" value="TATD_3"/>
    <property type="match status" value="1"/>
</dbReference>
<dbReference type="InterPro" id="IPR015991">
    <property type="entry name" value="TatD/YcfH-like"/>
</dbReference>
<dbReference type="EMBL" id="BAABGX010000001">
    <property type="protein sequence ID" value="GAA4299750.1"/>
    <property type="molecule type" value="Genomic_DNA"/>
</dbReference>
<sequence>MQFIDTHAHIFAPEFEDDQEGMILRAEEAGVAQIYMPNIDHTSIDAMLALEQKHPAMCHALMGLHPCYVKEDYQKVLYEVEGWFQKRKFKGIGEAGLDLYWDKTFFAQQQEVLRIQCQWAKQYQIPIVLHTRDAFKETLEIVQELQDGTLTGIFHCFSGTVEEADQAIETGFLLGIGGVATFKNGGLEPVIQQTDLRHLVLETDSPYLAPVPYRGKRNEPSYLPRIAQRIADIKSLTLEQVATATTANAIQLFA</sequence>
<organism evidence="4 5">
    <name type="scientific">Nibribacter koreensis</name>
    <dbReference type="NCBI Taxonomy" id="1084519"/>
    <lineage>
        <taxon>Bacteria</taxon>
        <taxon>Pseudomonadati</taxon>
        <taxon>Bacteroidota</taxon>
        <taxon>Cytophagia</taxon>
        <taxon>Cytophagales</taxon>
        <taxon>Hymenobacteraceae</taxon>
        <taxon>Nibribacter</taxon>
    </lineage>
</organism>
<dbReference type="PIRSF" id="PIRSF005902">
    <property type="entry name" value="DNase_TatD"/>
    <property type="match status" value="1"/>
</dbReference>
<dbReference type="SUPFAM" id="SSF51556">
    <property type="entry name" value="Metallo-dependent hydrolases"/>
    <property type="match status" value="1"/>
</dbReference>
<dbReference type="InterPro" id="IPR032466">
    <property type="entry name" value="Metal_Hydrolase"/>
</dbReference>
<gene>
    <name evidence="4" type="ORF">GCM10023183_09320</name>
</gene>
<dbReference type="NCBIfam" id="TIGR00010">
    <property type="entry name" value="YchF/TatD family DNA exonuclease"/>
    <property type="match status" value="1"/>
</dbReference>
<evidence type="ECO:0000256" key="3">
    <source>
        <dbReference type="ARBA" id="ARBA00022801"/>
    </source>
</evidence>
<keyword evidence="3 4" id="KW-0378">Hydrolase</keyword>
<dbReference type="InterPro" id="IPR001130">
    <property type="entry name" value="TatD-like"/>
</dbReference>
<dbReference type="PANTHER" id="PTHR46124">
    <property type="entry name" value="D-AMINOACYL-TRNA DEACYLASE"/>
    <property type="match status" value="1"/>
</dbReference>
<evidence type="ECO:0000256" key="1">
    <source>
        <dbReference type="ARBA" id="ARBA00009275"/>
    </source>
</evidence>
<protein>
    <submittedName>
        <fullName evidence="4">TatD family hydrolase</fullName>
    </submittedName>
</protein>
<evidence type="ECO:0000313" key="4">
    <source>
        <dbReference type="EMBL" id="GAA4299750.1"/>
    </source>
</evidence>
<dbReference type="Pfam" id="PF01026">
    <property type="entry name" value="TatD_DNase"/>
    <property type="match status" value="1"/>
</dbReference>
<dbReference type="Proteomes" id="UP001501844">
    <property type="component" value="Unassembled WGS sequence"/>
</dbReference>
<dbReference type="CDD" id="cd01310">
    <property type="entry name" value="TatD_DNAse"/>
    <property type="match status" value="1"/>
</dbReference>
<dbReference type="Gene3D" id="3.20.20.140">
    <property type="entry name" value="Metal-dependent hydrolases"/>
    <property type="match status" value="1"/>
</dbReference>
<reference evidence="5" key="1">
    <citation type="journal article" date="2019" name="Int. J. Syst. Evol. Microbiol.">
        <title>The Global Catalogue of Microorganisms (GCM) 10K type strain sequencing project: providing services to taxonomists for standard genome sequencing and annotation.</title>
        <authorList>
            <consortium name="The Broad Institute Genomics Platform"/>
            <consortium name="The Broad Institute Genome Sequencing Center for Infectious Disease"/>
            <person name="Wu L."/>
            <person name="Ma J."/>
        </authorList>
    </citation>
    <scope>NUCLEOTIDE SEQUENCE [LARGE SCALE GENOMIC DNA]</scope>
    <source>
        <strain evidence="5">JCM 17917</strain>
    </source>
</reference>
<comment type="caution">
    <text evidence="4">The sequence shown here is derived from an EMBL/GenBank/DDBJ whole genome shotgun (WGS) entry which is preliminary data.</text>
</comment>
<proteinExistence type="inferred from homology"/>
<dbReference type="RefSeq" id="WP_345162825.1">
    <property type="nucleotide sequence ID" value="NZ_BAABGX010000001.1"/>
</dbReference>
<dbReference type="PANTHER" id="PTHR46124:SF4">
    <property type="entry name" value="HYDROLASE TATD"/>
    <property type="match status" value="1"/>
</dbReference>
<dbReference type="GO" id="GO:0016787">
    <property type="term" value="F:hydrolase activity"/>
    <property type="evidence" value="ECO:0007669"/>
    <property type="project" value="UniProtKB-KW"/>
</dbReference>
<evidence type="ECO:0000313" key="5">
    <source>
        <dbReference type="Proteomes" id="UP001501844"/>
    </source>
</evidence>
<accession>A0ABP8FC04</accession>
<keyword evidence="2" id="KW-0479">Metal-binding</keyword>
<evidence type="ECO:0000256" key="2">
    <source>
        <dbReference type="ARBA" id="ARBA00022723"/>
    </source>
</evidence>